<feature type="active site" description="Proton donor; for dehydratase activity" evidence="7">
    <location>
        <position position="1231"/>
    </location>
</feature>
<dbReference type="Pfam" id="PF22621">
    <property type="entry name" value="CurL-like_PKS_C"/>
    <property type="match status" value="1"/>
</dbReference>
<evidence type="ECO:0000256" key="1">
    <source>
        <dbReference type="ARBA" id="ARBA00010371"/>
    </source>
</evidence>
<dbReference type="InterPro" id="IPR020841">
    <property type="entry name" value="PKS_Beta-ketoAc_synthase_dom"/>
</dbReference>
<keyword evidence="3" id="KW-0597">Phosphoprotein</keyword>
<dbReference type="Pfam" id="PF08240">
    <property type="entry name" value="ADH_N"/>
    <property type="match status" value="1"/>
</dbReference>
<dbReference type="InterPro" id="IPR002364">
    <property type="entry name" value="Quin_OxRdtase/zeta-crystal_CS"/>
</dbReference>
<protein>
    <submittedName>
        <fullName evidence="11">Uncharacterized protein</fullName>
    </submittedName>
</protein>
<dbReference type="InterPro" id="IPR049551">
    <property type="entry name" value="PKS_DH_C"/>
</dbReference>
<dbReference type="InterPro" id="IPR013154">
    <property type="entry name" value="ADH-like_N"/>
</dbReference>
<evidence type="ECO:0000256" key="6">
    <source>
        <dbReference type="ARBA" id="ARBA00023268"/>
    </source>
</evidence>
<dbReference type="InterPro" id="IPR016039">
    <property type="entry name" value="Thiolase-like"/>
</dbReference>
<dbReference type="InterPro" id="IPR029063">
    <property type="entry name" value="SAM-dependent_MTases_sf"/>
</dbReference>
<name>A0ABP1Q572_9HEXA</name>
<dbReference type="Proteomes" id="UP001642540">
    <property type="component" value="Unassembled WGS sequence"/>
</dbReference>
<dbReference type="Gene3D" id="1.10.1200.10">
    <property type="entry name" value="ACP-like"/>
    <property type="match status" value="1"/>
</dbReference>
<feature type="domain" description="Carrier" evidence="8">
    <location>
        <begin position="2575"/>
        <end position="2653"/>
    </location>
</feature>
<dbReference type="Gene3D" id="3.40.50.720">
    <property type="entry name" value="NAD(P)-binding Rossmann-like Domain"/>
    <property type="match status" value="3"/>
</dbReference>
<dbReference type="InterPro" id="IPR036736">
    <property type="entry name" value="ACP-like_sf"/>
</dbReference>
<evidence type="ECO:0000259" key="8">
    <source>
        <dbReference type="PROSITE" id="PS50075"/>
    </source>
</evidence>
<dbReference type="InterPro" id="IPR050444">
    <property type="entry name" value="Polyketide_Synthase"/>
</dbReference>
<dbReference type="InterPro" id="IPR016035">
    <property type="entry name" value="Acyl_Trfase/lysoPLipase"/>
</dbReference>
<dbReference type="SUPFAM" id="SSF47336">
    <property type="entry name" value="ACP-like"/>
    <property type="match status" value="1"/>
</dbReference>
<proteinExistence type="inferred from homology"/>
<dbReference type="Pfam" id="PF00550">
    <property type="entry name" value="PP-binding"/>
    <property type="match status" value="1"/>
</dbReference>
<keyword evidence="5" id="KW-0521">NADP</keyword>
<dbReference type="InterPro" id="IPR013968">
    <property type="entry name" value="PKS_KR"/>
</dbReference>
<dbReference type="PANTHER" id="PTHR45681:SF6">
    <property type="entry name" value="POLYKETIDE SYNTHASE 37"/>
    <property type="match status" value="1"/>
</dbReference>
<organism evidence="11 12">
    <name type="scientific">Orchesella dallaii</name>
    <dbReference type="NCBI Taxonomy" id="48710"/>
    <lineage>
        <taxon>Eukaryota</taxon>
        <taxon>Metazoa</taxon>
        <taxon>Ecdysozoa</taxon>
        <taxon>Arthropoda</taxon>
        <taxon>Hexapoda</taxon>
        <taxon>Collembola</taxon>
        <taxon>Entomobryomorpha</taxon>
        <taxon>Entomobryoidea</taxon>
        <taxon>Orchesellidae</taxon>
        <taxon>Orchesellinae</taxon>
        <taxon>Orchesella</taxon>
    </lineage>
</organism>
<dbReference type="CDD" id="cd05195">
    <property type="entry name" value="enoyl_red"/>
    <property type="match status" value="1"/>
</dbReference>
<keyword evidence="12" id="KW-1185">Reference proteome</keyword>
<dbReference type="PROSITE" id="PS00606">
    <property type="entry name" value="KS3_1"/>
    <property type="match status" value="1"/>
</dbReference>
<dbReference type="InterPro" id="IPR009081">
    <property type="entry name" value="PP-bd_ACP"/>
</dbReference>
<evidence type="ECO:0000256" key="5">
    <source>
        <dbReference type="ARBA" id="ARBA00022857"/>
    </source>
</evidence>
<feature type="domain" description="Ketosynthase family 3 (KS3)" evidence="9">
    <location>
        <begin position="249"/>
        <end position="661"/>
    </location>
</feature>
<feature type="domain" description="PKS/mFAS DH" evidence="10">
    <location>
        <begin position="1014"/>
        <end position="1321"/>
    </location>
</feature>
<comment type="caution">
    <text evidence="11">The sequence shown here is derived from an EMBL/GenBank/DDBJ whole genome shotgun (WGS) entry which is preliminary data.</text>
</comment>
<dbReference type="Pfam" id="PF02801">
    <property type="entry name" value="Ketoacyl-synt_C"/>
    <property type="match status" value="1"/>
</dbReference>
<dbReference type="InterPro" id="IPR014030">
    <property type="entry name" value="Ketoacyl_synth_N"/>
</dbReference>
<dbReference type="Pfam" id="PF00107">
    <property type="entry name" value="ADH_zinc_N"/>
    <property type="match status" value="1"/>
</dbReference>
<dbReference type="CDD" id="cd02440">
    <property type="entry name" value="AdoMet_MTases"/>
    <property type="match status" value="1"/>
</dbReference>
<dbReference type="PROSITE" id="PS50075">
    <property type="entry name" value="CARRIER"/>
    <property type="match status" value="1"/>
</dbReference>
<dbReference type="Gene3D" id="3.40.47.10">
    <property type="match status" value="1"/>
</dbReference>
<dbReference type="InterPro" id="IPR020843">
    <property type="entry name" value="ER"/>
</dbReference>
<dbReference type="SMART" id="SM00826">
    <property type="entry name" value="PKS_DH"/>
    <property type="match status" value="1"/>
</dbReference>
<keyword evidence="4" id="KW-0808">Transferase</keyword>
<dbReference type="CDD" id="cd00833">
    <property type="entry name" value="PKS"/>
    <property type="match status" value="1"/>
</dbReference>
<dbReference type="Gene3D" id="3.30.70.3290">
    <property type="match status" value="2"/>
</dbReference>
<dbReference type="Gene3D" id="3.90.550.10">
    <property type="entry name" value="Spore Coat Polysaccharide Biosynthesis Protein SpsA, Chain A"/>
    <property type="match status" value="1"/>
</dbReference>
<dbReference type="PROSITE" id="PS52019">
    <property type="entry name" value="PKS_MFAS_DH"/>
    <property type="match status" value="1"/>
</dbReference>
<dbReference type="Pfam" id="PF21089">
    <property type="entry name" value="PKS_DH_N"/>
    <property type="match status" value="1"/>
</dbReference>
<keyword evidence="2" id="KW-0596">Phosphopantetheine</keyword>
<dbReference type="EMBL" id="CAXLJM020000019">
    <property type="protein sequence ID" value="CAL8085222.1"/>
    <property type="molecule type" value="Genomic_DNA"/>
</dbReference>
<dbReference type="InterPro" id="IPR001227">
    <property type="entry name" value="Ac_transferase_dom_sf"/>
</dbReference>
<dbReference type="PANTHER" id="PTHR45681">
    <property type="entry name" value="POLYKETIDE SYNTHASE 44-RELATED"/>
    <property type="match status" value="1"/>
</dbReference>
<dbReference type="Pfam" id="PF00109">
    <property type="entry name" value="ketoacyl-synt"/>
    <property type="match status" value="1"/>
</dbReference>
<dbReference type="Gene3D" id="3.10.129.110">
    <property type="entry name" value="Polyketide synthase dehydratase"/>
    <property type="match status" value="1"/>
</dbReference>
<dbReference type="InterPro" id="IPR013149">
    <property type="entry name" value="ADH-like_C"/>
</dbReference>
<dbReference type="InterPro" id="IPR020807">
    <property type="entry name" value="PKS_DH"/>
</dbReference>
<dbReference type="InterPro" id="IPR036291">
    <property type="entry name" value="NAD(P)-bd_dom_sf"/>
</dbReference>
<evidence type="ECO:0000313" key="12">
    <source>
        <dbReference type="Proteomes" id="UP001642540"/>
    </source>
</evidence>
<dbReference type="InterPro" id="IPR011032">
    <property type="entry name" value="GroES-like_sf"/>
</dbReference>
<sequence>MRGSNPAWVVPICEDDEIPGALLSARVVRQHSTEALVAFVKDSIVADSREKLEETFDLVIVAPKAPLILKSTENTRDVLLLQVFNLTTFSSVVVIQPGVLVLKSFSHILEQPNGFIKNKAGHWKICRFTPNRIKYRRALQTIKSGHDNDFSFITNDIKSDDSCGASASTVNIEEETVLSWSDLKCYTGETLAYVEVSLDFINSDLNPTEVKNIKEGPETEGFWQTALVQKLATAELYRLENLPEKGDCRSWVAVVGMSSRFPEANSIEEFWKVLNSSRNTTSSPPANRHGKHSFSPEVKANFLKCPVDEFDESFFGFPPTEAAMTDPQARLLLEVSWEAFEDAGINPEMLRNKPVGVFYGSWIQEYRDLLHNTGNGFLRKYIGNSFGCSSAKLSFFYGFTGPNIATESGCSSSSIAVEMACENLKNGKCPLALAAGSNIILQMDPNSKVVWAEDGVCKTFDSKANGYGRGEGVAVLLLKRYSDARRDGDRIHGIIRGTASSQEGLSKSFGTPTIESESRAMEKAMEEAGVSPNDVDYVEAHATGTAVGDPIEAEAIVKAYSSLTGERQSPLLIGSVKTNIGHTESCSGIAAIIKVLLAMKHEVIPPHLNVATINPKVDFTPIPGEICLKSQVWKRSPNRPRIAGVSNFGITGTDVHMIIQEPPKDIQTKATGISKHPIHILTLSAKTKEALKQLTQSYIEFLEKETEISIEDITYTANVCRAHHPLRKAVCGNDKKELLLQLHQQKPQMSLEKKSKKVAFICHNQFLLGENHFYAYTQLYSTFPTFQMHMDVCDTVLKNDFEEGISLMDFPNNKLTEMHHQFLILSLSYSLCRLWESWGVKADYVVGIGEFGKLVGSVFTGQLTLEQGFKAIKEGIAYSELDKNGHKSGITFISCKDEAQLESELGEISESDNLALIEIGLEVKLVSLDGPDNLSFLHASKNNGSLTPLFAALASLYEAGFDINWEGFYGYENHSRKKVELPHYPFQRKSFWFEKVEVEPNQGPFPPQIWKQIHPLLGTYLVPPSSVPLKEESHIFQTNLIAQYQTPYLLDHKIGSEMIFPAAAFMEMLLAANNFQGRTRTQPQENQAHILENFQVHLPLHLEPSNEKKLQTVMNCSQVSENSETTWAAFVEGEDKANSNFKRYASGEIKNDKEESIMILHDIQDIKNRTVLDEHLSFKIYSKFDEVGLKFGENFRSLQNVYLNSETGERLATVSIPEDAVHYISHPVLTDAMIQAYMDTKYPNEARLHVPVNIRKFVVFRRLSPQECSTNSCLYVYFKNSNLLVDSVPESDTVFLLDSDGRTVALMSGIEFKATTVTTILSAAGISKTKIDYQDRPVDTYKVVWKPVKNYQNEEESSLEPHLATDLTQVPDYNSLVECLQQQNNFTRKEKELEENVNRLCELYVLKALYDMGWEGKVNQEIDVDKLATQLQIESTFFPAFQQYLSYFVGNGRRNALESKESVEDSIRKLLNTEILKKYEPISILQKCGSQLAPVLQGKVKAKENFLILDEESKSKGLAPLELYLQLSLYHRSANFAVPNVFFEVAKHLHNSSKKAKATLRILEVGGGSEFFAHEVLSLCEDEGIGIIYYYTDISFPFLKIIKEGRVLEYEKRLIFKPLDIEEDPLNQGFSPGYFDVVVAPNSLHLTKNLRRSVGHCQMLLKEGGVIIICEMTQPIKEVDLVFGSFQEYWEFTDKDLRRTHPIISGEQWMTLLKENGFAGPSSNIPLAENNLCVVVGTKKQDEFGLSLAKTIDEHKAWLLLHDLEQKSPLLEGITKRMSTLGRILHSHPVNMENFPQAILNNGFHFEGILCVFESKDCLASTNCRALLEPLLLTTQHVIRTKGHLPKLCVATFGTWRLHDESFALCPSSAPVWGFMRCVRGEILGLVPKLVDLDPHEKKMEHNLNFLMQELWNRDGEMEVMYREGFRYIRRLEKDNLNEIPVHSLLEIPSELTDLDIDRRDYTVKLPQSNLLSDLSYIPKKIEDVGESQVVVEVRATSLNFKDVLNVMKPSDFFKGMNTIGLDFSGVVTFVGEKVKELKVGNPVFGMSCVQSTISGYIKVDAQHLAVIPPTLTFAEAATLPVAFLTAWYCLVDVAHAKKGQTVLIHAASGGVGLVAVQIAKYLGLNIVVTAGNPKKRNYLKELGIKHVFNSRTLEYGGKIKEVTQNQGVDIVLNCLTGPGFKEASLEVCKVGGFFVEISKLDIWEEKEVKQRKPGVNYEVVDLTTVEPEKVSCLWRKLATLLEEGSIKPLPFRRYTASRLVDALKFLQKAKHIGKVIVEMPRFDKETGTWRDFLFNDRSSYLITGGKGSIGLAIAEWMVSQGAKYIVLVGRSTPKESALQIIHKLETQARARVICKEADISNFDDCRVLLNEIEEDFTLPQLRGIHHCAGLVSDAMIIHQTWENFENVLNPKVKGTYNLHTLTLNYALEHFVVHSSLTCTIGNPGQSNYVAANAYMEALIERRNWMGLPAMSLSWGQWKVGLAENLELEYFAPFSVAHGIATLENAFFENRGNVGAGFVNFGKTVKLFPSYEKALFEHIFVDSLNMKDGNCTGSGGFKVKQNLAEIYYKADGDDEKESLIKAFIKQGLADSLGIKQEELEEDVLFSQMGMDSLLSIEFYNRLQSEMGNVDLGYIDMEQQGTVEKISGVVKAALDRKSMAVMN</sequence>
<comment type="similarity">
    <text evidence="1">Belongs to the zinc-containing alcohol dehydrogenase family. Quinone oxidoreductase subfamily.</text>
</comment>
<dbReference type="SUPFAM" id="SSF53901">
    <property type="entry name" value="Thiolase-like"/>
    <property type="match status" value="1"/>
</dbReference>
<dbReference type="InterPro" id="IPR057326">
    <property type="entry name" value="KR_dom"/>
</dbReference>
<evidence type="ECO:0000256" key="2">
    <source>
        <dbReference type="ARBA" id="ARBA00022450"/>
    </source>
</evidence>
<dbReference type="Gene3D" id="3.90.180.10">
    <property type="entry name" value="Medium-chain alcohol dehydrogenases, catalytic domain"/>
    <property type="match status" value="1"/>
</dbReference>
<dbReference type="SMART" id="SM00829">
    <property type="entry name" value="PKS_ER"/>
    <property type="match status" value="1"/>
</dbReference>
<evidence type="ECO:0000259" key="10">
    <source>
        <dbReference type="PROSITE" id="PS52019"/>
    </source>
</evidence>
<dbReference type="Gene3D" id="3.40.50.150">
    <property type="entry name" value="Vaccinia Virus protein VP39"/>
    <property type="match status" value="1"/>
</dbReference>
<dbReference type="PROSITE" id="PS01162">
    <property type="entry name" value="QOR_ZETA_CRYSTAL"/>
    <property type="match status" value="1"/>
</dbReference>
<keyword evidence="6" id="KW-0511">Multifunctional enzyme</keyword>
<dbReference type="InterPro" id="IPR018201">
    <property type="entry name" value="Ketoacyl_synth_AS"/>
</dbReference>
<dbReference type="Gene3D" id="3.40.366.10">
    <property type="entry name" value="Malonyl-Coenzyme A Acyl Carrier Protein, domain 2"/>
    <property type="match status" value="1"/>
</dbReference>
<dbReference type="PROSITE" id="PS52004">
    <property type="entry name" value="KS3_2"/>
    <property type="match status" value="1"/>
</dbReference>
<dbReference type="SUPFAM" id="SSF52151">
    <property type="entry name" value="FabD/lysophospholipase-like"/>
    <property type="match status" value="1"/>
</dbReference>
<evidence type="ECO:0000256" key="4">
    <source>
        <dbReference type="ARBA" id="ARBA00022679"/>
    </source>
</evidence>
<dbReference type="SMART" id="SM00822">
    <property type="entry name" value="PKS_KR"/>
    <property type="match status" value="1"/>
</dbReference>
<dbReference type="Pfam" id="PF13489">
    <property type="entry name" value="Methyltransf_23"/>
    <property type="match status" value="1"/>
</dbReference>
<evidence type="ECO:0000256" key="7">
    <source>
        <dbReference type="PROSITE-ProRule" id="PRU01363"/>
    </source>
</evidence>
<dbReference type="InterPro" id="IPR049900">
    <property type="entry name" value="PKS_mFAS_DH"/>
</dbReference>
<dbReference type="SUPFAM" id="SSF51735">
    <property type="entry name" value="NAD(P)-binding Rossmann-fold domains"/>
    <property type="match status" value="3"/>
</dbReference>
<dbReference type="InterPro" id="IPR042104">
    <property type="entry name" value="PKS_dehydratase_sf"/>
</dbReference>
<feature type="region of interest" description="N-terminal hotdog fold" evidence="7">
    <location>
        <begin position="1014"/>
        <end position="1156"/>
    </location>
</feature>
<evidence type="ECO:0000256" key="3">
    <source>
        <dbReference type="ARBA" id="ARBA00022553"/>
    </source>
</evidence>
<feature type="active site" description="Proton acceptor; for dehydratase activity" evidence="7">
    <location>
        <position position="1052"/>
    </location>
</feature>
<dbReference type="Pfam" id="PF08659">
    <property type="entry name" value="KR"/>
    <property type="match status" value="1"/>
</dbReference>
<dbReference type="InterPro" id="IPR014031">
    <property type="entry name" value="Ketoacyl_synth_C"/>
</dbReference>
<dbReference type="SMART" id="SM00825">
    <property type="entry name" value="PKS_KS"/>
    <property type="match status" value="1"/>
</dbReference>
<dbReference type="Pfam" id="PF14765">
    <property type="entry name" value="PS-DH"/>
    <property type="match status" value="1"/>
</dbReference>
<reference evidence="11 12" key="1">
    <citation type="submission" date="2024-08" db="EMBL/GenBank/DDBJ databases">
        <authorList>
            <person name="Cucini C."/>
            <person name="Frati F."/>
        </authorList>
    </citation>
    <scope>NUCLEOTIDE SEQUENCE [LARGE SCALE GENOMIC DNA]</scope>
</reference>
<dbReference type="InterPro" id="IPR049552">
    <property type="entry name" value="PKS_DH_N"/>
</dbReference>
<dbReference type="SUPFAM" id="SSF53335">
    <property type="entry name" value="S-adenosyl-L-methionine-dependent methyltransferases"/>
    <property type="match status" value="1"/>
</dbReference>
<evidence type="ECO:0000313" key="11">
    <source>
        <dbReference type="EMBL" id="CAL8085222.1"/>
    </source>
</evidence>
<feature type="region of interest" description="C-terminal hotdog fold" evidence="7">
    <location>
        <begin position="1171"/>
        <end position="1321"/>
    </location>
</feature>
<accession>A0ABP1Q572</accession>
<evidence type="ECO:0000259" key="9">
    <source>
        <dbReference type="PROSITE" id="PS52004"/>
    </source>
</evidence>
<gene>
    <name evidence="11" type="ORF">ODALV1_LOCUS6045</name>
</gene>
<dbReference type="InterPro" id="IPR029044">
    <property type="entry name" value="Nucleotide-diphossugar_trans"/>
</dbReference>
<dbReference type="SUPFAM" id="SSF50129">
    <property type="entry name" value="GroES-like"/>
    <property type="match status" value="1"/>
</dbReference>